<keyword evidence="6" id="KW-1185">Reference proteome</keyword>
<evidence type="ECO:0000313" key="5">
    <source>
        <dbReference type="EMBL" id="RID88374.1"/>
    </source>
</evidence>
<dbReference type="SUPFAM" id="SSF103481">
    <property type="entry name" value="Multidrug resistance efflux transporter EmrE"/>
    <property type="match status" value="2"/>
</dbReference>
<evidence type="ECO:0000256" key="3">
    <source>
        <dbReference type="SAM" id="Phobius"/>
    </source>
</evidence>
<accession>A0A398BFK3</accession>
<feature type="transmembrane region" description="Helical" evidence="3">
    <location>
        <begin position="270"/>
        <end position="288"/>
    </location>
</feature>
<feature type="transmembrane region" description="Helical" evidence="3">
    <location>
        <begin position="39"/>
        <end position="57"/>
    </location>
</feature>
<protein>
    <submittedName>
        <fullName evidence="5">DMT family transporter</fullName>
    </submittedName>
</protein>
<dbReference type="PANTHER" id="PTHR22911:SF137">
    <property type="entry name" value="SOLUTE CARRIER FAMILY 35 MEMBER G2-RELATED"/>
    <property type="match status" value="1"/>
</dbReference>
<feature type="transmembrane region" description="Helical" evidence="3">
    <location>
        <begin position="128"/>
        <end position="147"/>
    </location>
</feature>
<dbReference type="RefSeq" id="WP_119115898.1">
    <property type="nucleotide sequence ID" value="NZ_QWVS01000007.1"/>
</dbReference>
<dbReference type="EMBL" id="QWVS01000007">
    <property type="protein sequence ID" value="RID88374.1"/>
    <property type="molecule type" value="Genomic_DNA"/>
</dbReference>
<feature type="transmembrane region" description="Helical" evidence="3">
    <location>
        <begin position="153"/>
        <end position="174"/>
    </location>
</feature>
<keyword evidence="3" id="KW-0472">Membrane</keyword>
<evidence type="ECO:0000313" key="6">
    <source>
        <dbReference type="Proteomes" id="UP000266016"/>
    </source>
</evidence>
<dbReference type="InterPro" id="IPR037185">
    <property type="entry name" value="EmrE-like"/>
</dbReference>
<dbReference type="Pfam" id="PF00892">
    <property type="entry name" value="EamA"/>
    <property type="match status" value="2"/>
</dbReference>
<comment type="subcellular location">
    <subcellularLocation>
        <location evidence="1">Endomembrane system</location>
        <topology evidence="1">Multi-pass membrane protein</topology>
    </subcellularLocation>
</comment>
<feature type="transmembrane region" description="Helical" evidence="3">
    <location>
        <begin position="214"/>
        <end position="236"/>
    </location>
</feature>
<gene>
    <name evidence="5" type="ORF">D1953_04105</name>
</gene>
<feature type="domain" description="EamA" evidence="4">
    <location>
        <begin position="7"/>
        <end position="146"/>
    </location>
</feature>
<evidence type="ECO:0000256" key="1">
    <source>
        <dbReference type="ARBA" id="ARBA00004127"/>
    </source>
</evidence>
<feature type="transmembrane region" description="Helical" evidence="3">
    <location>
        <begin position="102"/>
        <end position="121"/>
    </location>
</feature>
<proteinExistence type="inferred from homology"/>
<sequence length="304" mass="33983">MNKINNLGATAALLSGIIYGVNSIIVKIAHNEGVTTFDLLLYQFFFAFLWFGGRYLVIQKKLDNSRVHRKLIIKNPYNWIAAVTTVLTGLLYYSSIQLTDPSIASLGLFQYPWMLFLMGIIINKETIIFKNVFSVILIWTGTILLIGSTIQSMTIAGLIYGVAAGASFAMYLFSLQKITEHPVTKVFIITLAAILVAVFVMFKMNQLTIFTKDAFSYGLITAILGQILTFELTAYAAKRVSSVVMGTLTTTELPVAMILTWVIWGPIPTIIKIVGLLLMLFSILWLQYEQSKGEATRNYRNQES</sequence>
<comment type="caution">
    <text evidence="5">The sequence shown here is derived from an EMBL/GenBank/DDBJ whole genome shotgun (WGS) entry which is preliminary data.</text>
</comment>
<feature type="transmembrane region" description="Helical" evidence="3">
    <location>
        <begin position="77"/>
        <end position="96"/>
    </location>
</feature>
<evidence type="ECO:0000256" key="2">
    <source>
        <dbReference type="ARBA" id="ARBA00007362"/>
    </source>
</evidence>
<dbReference type="AlphaFoldDB" id="A0A398BFK3"/>
<dbReference type="PANTHER" id="PTHR22911">
    <property type="entry name" value="ACYL-MALONYL CONDENSING ENZYME-RELATED"/>
    <property type="match status" value="1"/>
</dbReference>
<keyword evidence="3" id="KW-1133">Transmembrane helix</keyword>
<dbReference type="GO" id="GO:0016020">
    <property type="term" value="C:membrane"/>
    <property type="evidence" value="ECO:0007669"/>
    <property type="project" value="InterPro"/>
</dbReference>
<feature type="transmembrane region" description="Helical" evidence="3">
    <location>
        <begin position="243"/>
        <end position="264"/>
    </location>
</feature>
<evidence type="ECO:0000259" key="4">
    <source>
        <dbReference type="Pfam" id="PF00892"/>
    </source>
</evidence>
<feature type="domain" description="EamA" evidence="4">
    <location>
        <begin position="156"/>
        <end position="286"/>
    </location>
</feature>
<name>A0A398BFK3_9BACI</name>
<keyword evidence="3" id="KW-0812">Transmembrane</keyword>
<reference evidence="5 6" key="1">
    <citation type="submission" date="2018-08" db="EMBL/GenBank/DDBJ databases">
        <title>Bacillus jemisoniae sp. nov., Bacillus chryseoplanitiae sp. nov., Bacillus resnikiae sp. nov., and Bacillus frankliniae sp. nov., isolated from Viking spacecraft and associated surfaces.</title>
        <authorList>
            <person name="Seuylemezian A."/>
            <person name="Vaishampayan P."/>
        </authorList>
    </citation>
    <scope>NUCLEOTIDE SEQUENCE [LARGE SCALE GENOMIC DNA]</scope>
    <source>
        <strain evidence="5 6">MA001</strain>
    </source>
</reference>
<organism evidence="5 6">
    <name type="scientific">Peribacillus asahii</name>
    <dbReference type="NCBI Taxonomy" id="228899"/>
    <lineage>
        <taxon>Bacteria</taxon>
        <taxon>Bacillati</taxon>
        <taxon>Bacillota</taxon>
        <taxon>Bacilli</taxon>
        <taxon>Bacillales</taxon>
        <taxon>Bacillaceae</taxon>
        <taxon>Peribacillus</taxon>
    </lineage>
</organism>
<feature type="transmembrane region" description="Helical" evidence="3">
    <location>
        <begin position="186"/>
        <end position="202"/>
    </location>
</feature>
<dbReference type="Proteomes" id="UP000266016">
    <property type="component" value="Unassembled WGS sequence"/>
</dbReference>
<dbReference type="InterPro" id="IPR000620">
    <property type="entry name" value="EamA_dom"/>
</dbReference>
<comment type="similarity">
    <text evidence="2">Belongs to the EamA transporter family.</text>
</comment>